<name>A0ABU0RB04_9MICO</name>
<keyword evidence="1" id="KW-1133">Transmembrane helix</keyword>
<dbReference type="Proteomes" id="UP001239083">
    <property type="component" value="Unassembled WGS sequence"/>
</dbReference>
<organism evidence="2 3">
    <name type="scientific">Agromyces ramosus</name>
    <dbReference type="NCBI Taxonomy" id="33879"/>
    <lineage>
        <taxon>Bacteria</taxon>
        <taxon>Bacillati</taxon>
        <taxon>Actinomycetota</taxon>
        <taxon>Actinomycetes</taxon>
        <taxon>Micrococcales</taxon>
        <taxon>Microbacteriaceae</taxon>
        <taxon>Agromyces</taxon>
    </lineage>
</organism>
<evidence type="ECO:0000256" key="1">
    <source>
        <dbReference type="SAM" id="Phobius"/>
    </source>
</evidence>
<keyword evidence="3" id="KW-1185">Reference proteome</keyword>
<evidence type="ECO:0000313" key="2">
    <source>
        <dbReference type="EMBL" id="MDQ0895246.1"/>
    </source>
</evidence>
<evidence type="ECO:0000313" key="3">
    <source>
        <dbReference type="Proteomes" id="UP001239083"/>
    </source>
</evidence>
<proteinExistence type="predicted"/>
<gene>
    <name evidence="2" type="ORF">QFZ26_002801</name>
</gene>
<protein>
    <submittedName>
        <fullName evidence="2">Uncharacterized protein</fullName>
    </submittedName>
</protein>
<feature type="transmembrane region" description="Helical" evidence="1">
    <location>
        <begin position="31"/>
        <end position="53"/>
    </location>
</feature>
<accession>A0ABU0RB04</accession>
<sequence>MAGRMRVRLCDGAGRVRSWWGPRWLVDAPGLTAAAIGSVLAIVTAIARAWVVLVEVLR</sequence>
<reference evidence="2 3" key="1">
    <citation type="submission" date="2023-07" db="EMBL/GenBank/DDBJ databases">
        <title>Comparative genomics of wheat-associated soil bacteria to identify genetic determinants of phenazine resistance.</title>
        <authorList>
            <person name="Mouncey N."/>
        </authorList>
    </citation>
    <scope>NUCLEOTIDE SEQUENCE [LARGE SCALE GENOMIC DNA]</scope>
    <source>
        <strain evidence="2 3">V3I3</strain>
    </source>
</reference>
<keyword evidence="1" id="KW-0472">Membrane</keyword>
<keyword evidence="1" id="KW-0812">Transmembrane</keyword>
<comment type="caution">
    <text evidence="2">The sequence shown here is derived from an EMBL/GenBank/DDBJ whole genome shotgun (WGS) entry which is preliminary data.</text>
</comment>
<dbReference type="EMBL" id="JAUSYY010000001">
    <property type="protein sequence ID" value="MDQ0895246.1"/>
    <property type="molecule type" value="Genomic_DNA"/>
</dbReference>